<name>A0A139WE85_TRICA</name>
<reference evidence="3 4" key="1">
    <citation type="journal article" date="2008" name="Nature">
        <title>The genome of the model beetle and pest Tribolium castaneum.</title>
        <authorList>
            <consortium name="Tribolium Genome Sequencing Consortium"/>
            <person name="Richards S."/>
            <person name="Gibbs R.A."/>
            <person name="Weinstock G.M."/>
            <person name="Brown S.J."/>
            <person name="Denell R."/>
            <person name="Beeman R.W."/>
            <person name="Gibbs R."/>
            <person name="Beeman R.W."/>
            <person name="Brown S.J."/>
            <person name="Bucher G."/>
            <person name="Friedrich M."/>
            <person name="Grimmelikhuijzen C.J."/>
            <person name="Klingler M."/>
            <person name="Lorenzen M."/>
            <person name="Richards S."/>
            <person name="Roth S."/>
            <person name="Schroder R."/>
            <person name="Tautz D."/>
            <person name="Zdobnov E.M."/>
            <person name="Muzny D."/>
            <person name="Gibbs R.A."/>
            <person name="Weinstock G.M."/>
            <person name="Attaway T."/>
            <person name="Bell S."/>
            <person name="Buhay C.J."/>
            <person name="Chandrabose M.N."/>
            <person name="Chavez D."/>
            <person name="Clerk-Blankenburg K.P."/>
            <person name="Cree A."/>
            <person name="Dao M."/>
            <person name="Davis C."/>
            <person name="Chacko J."/>
            <person name="Dinh H."/>
            <person name="Dugan-Rocha S."/>
            <person name="Fowler G."/>
            <person name="Garner T.T."/>
            <person name="Garnes J."/>
            <person name="Gnirke A."/>
            <person name="Hawes A."/>
            <person name="Hernandez J."/>
            <person name="Hines S."/>
            <person name="Holder M."/>
            <person name="Hume J."/>
            <person name="Jhangiani S.N."/>
            <person name="Joshi V."/>
            <person name="Khan Z.M."/>
            <person name="Jackson L."/>
            <person name="Kovar C."/>
            <person name="Kowis A."/>
            <person name="Lee S."/>
            <person name="Lewis L.R."/>
            <person name="Margolis J."/>
            <person name="Morgan M."/>
            <person name="Nazareth L.V."/>
            <person name="Nguyen N."/>
            <person name="Okwuonu G."/>
            <person name="Parker D."/>
            <person name="Richards S."/>
            <person name="Ruiz S.J."/>
            <person name="Santibanez J."/>
            <person name="Savard J."/>
            <person name="Scherer S.E."/>
            <person name="Schneider B."/>
            <person name="Sodergren E."/>
            <person name="Tautz D."/>
            <person name="Vattahil S."/>
            <person name="Villasana D."/>
            <person name="White C.S."/>
            <person name="Wright R."/>
            <person name="Park Y."/>
            <person name="Beeman R.W."/>
            <person name="Lord J."/>
            <person name="Oppert B."/>
            <person name="Lorenzen M."/>
            <person name="Brown S."/>
            <person name="Wang L."/>
            <person name="Savard J."/>
            <person name="Tautz D."/>
            <person name="Richards S."/>
            <person name="Weinstock G."/>
            <person name="Gibbs R.A."/>
            <person name="Liu Y."/>
            <person name="Worley K."/>
            <person name="Weinstock G."/>
            <person name="Elsik C.G."/>
            <person name="Reese J.T."/>
            <person name="Elhaik E."/>
            <person name="Landan G."/>
            <person name="Graur D."/>
            <person name="Arensburger P."/>
            <person name="Atkinson P."/>
            <person name="Beeman R.W."/>
            <person name="Beidler J."/>
            <person name="Brown S.J."/>
            <person name="Demuth J.P."/>
            <person name="Drury D.W."/>
            <person name="Du Y.Z."/>
            <person name="Fujiwara H."/>
            <person name="Lorenzen M."/>
            <person name="Maselli V."/>
            <person name="Osanai M."/>
            <person name="Park Y."/>
            <person name="Robertson H.M."/>
            <person name="Tu Z."/>
            <person name="Wang J.J."/>
            <person name="Wang S."/>
            <person name="Richards S."/>
            <person name="Song H."/>
            <person name="Zhang L."/>
            <person name="Sodergren E."/>
            <person name="Werner D."/>
            <person name="Stanke M."/>
            <person name="Morgenstern B."/>
            <person name="Solovyev V."/>
            <person name="Kosarev P."/>
            <person name="Brown G."/>
            <person name="Chen H.C."/>
            <person name="Ermolaeva O."/>
            <person name="Hlavina W."/>
            <person name="Kapustin Y."/>
            <person name="Kiryutin B."/>
            <person name="Kitts P."/>
            <person name="Maglott D."/>
            <person name="Pruitt K."/>
            <person name="Sapojnikov V."/>
            <person name="Souvorov A."/>
            <person name="Mackey A.J."/>
            <person name="Waterhouse R.M."/>
            <person name="Wyder S."/>
            <person name="Zdobnov E.M."/>
            <person name="Zdobnov E.M."/>
            <person name="Wyder S."/>
            <person name="Kriventseva E.V."/>
            <person name="Kadowaki T."/>
            <person name="Bork P."/>
            <person name="Aranda M."/>
            <person name="Bao R."/>
            <person name="Beermann A."/>
            <person name="Berns N."/>
            <person name="Bolognesi R."/>
            <person name="Bonneton F."/>
            <person name="Bopp D."/>
            <person name="Brown S.J."/>
            <person name="Bucher G."/>
            <person name="Butts T."/>
            <person name="Chaumot A."/>
            <person name="Denell R.E."/>
            <person name="Ferrier D.E."/>
            <person name="Friedrich M."/>
            <person name="Gordon C.M."/>
            <person name="Jindra M."/>
            <person name="Klingler M."/>
            <person name="Lan Q."/>
            <person name="Lattorff H.M."/>
            <person name="Laudet V."/>
            <person name="von Levetsow C."/>
            <person name="Liu Z."/>
            <person name="Lutz R."/>
            <person name="Lynch J.A."/>
            <person name="da Fonseca R.N."/>
            <person name="Posnien N."/>
            <person name="Reuter R."/>
            <person name="Roth S."/>
            <person name="Savard J."/>
            <person name="Schinko J.B."/>
            <person name="Schmitt C."/>
            <person name="Schoppmeier M."/>
            <person name="Schroder R."/>
            <person name="Shippy T.D."/>
            <person name="Simonnet F."/>
            <person name="Marques-Souza H."/>
            <person name="Tautz D."/>
            <person name="Tomoyasu Y."/>
            <person name="Trauner J."/>
            <person name="Van der Zee M."/>
            <person name="Vervoort M."/>
            <person name="Wittkopp N."/>
            <person name="Wimmer E.A."/>
            <person name="Yang X."/>
            <person name="Jones A.K."/>
            <person name="Sattelle D.B."/>
            <person name="Ebert P.R."/>
            <person name="Nelson D."/>
            <person name="Scott J.G."/>
            <person name="Beeman R.W."/>
            <person name="Muthukrishnan S."/>
            <person name="Kramer K.J."/>
            <person name="Arakane Y."/>
            <person name="Beeman R.W."/>
            <person name="Zhu Q."/>
            <person name="Hogenkamp D."/>
            <person name="Dixit R."/>
            <person name="Oppert B."/>
            <person name="Jiang H."/>
            <person name="Zou Z."/>
            <person name="Marshall J."/>
            <person name="Elpidina E."/>
            <person name="Vinokurov K."/>
            <person name="Oppert C."/>
            <person name="Zou Z."/>
            <person name="Evans J."/>
            <person name="Lu Z."/>
            <person name="Zhao P."/>
            <person name="Sumathipala N."/>
            <person name="Altincicek B."/>
            <person name="Vilcinskas A."/>
            <person name="Williams M."/>
            <person name="Hultmark D."/>
            <person name="Hetru C."/>
            <person name="Jiang H."/>
            <person name="Grimmelikhuijzen C.J."/>
            <person name="Hauser F."/>
            <person name="Cazzamali G."/>
            <person name="Williamson M."/>
            <person name="Park Y."/>
            <person name="Li B."/>
            <person name="Tanaka Y."/>
            <person name="Predel R."/>
            <person name="Neupert S."/>
            <person name="Schachtner J."/>
            <person name="Verleyen P."/>
            <person name="Raible F."/>
            <person name="Bork P."/>
            <person name="Friedrich M."/>
            <person name="Walden K.K."/>
            <person name="Robertson H.M."/>
            <person name="Angeli S."/>
            <person name="Foret S."/>
            <person name="Bucher G."/>
            <person name="Schuetz S."/>
            <person name="Maleszka R."/>
            <person name="Wimmer E.A."/>
            <person name="Beeman R.W."/>
            <person name="Lorenzen M."/>
            <person name="Tomoyasu Y."/>
            <person name="Miller S.C."/>
            <person name="Grossmann D."/>
            <person name="Bucher G."/>
        </authorList>
    </citation>
    <scope>NUCLEOTIDE SEQUENCE [LARGE SCALE GENOMIC DNA]</scope>
    <source>
        <strain evidence="3 4">Georgia GA2</strain>
    </source>
</reference>
<dbReference type="Proteomes" id="UP000007266">
    <property type="component" value="Linkage group 8"/>
</dbReference>
<feature type="domain" description="SUN" evidence="2">
    <location>
        <begin position="425"/>
        <end position="575"/>
    </location>
</feature>
<evidence type="ECO:0000256" key="1">
    <source>
        <dbReference type="SAM" id="Phobius"/>
    </source>
</evidence>
<keyword evidence="1" id="KW-0812">Transmembrane</keyword>
<dbReference type="Gene3D" id="2.60.120.260">
    <property type="entry name" value="Galactose-binding domain-like"/>
    <property type="match status" value="1"/>
</dbReference>
<dbReference type="GO" id="GO:0005769">
    <property type="term" value="C:early endosome"/>
    <property type="evidence" value="ECO:0000318"/>
    <property type="project" value="GO_Central"/>
</dbReference>
<dbReference type="PANTHER" id="PTHR16797:SF4">
    <property type="entry name" value="40-KDA HUNTINGTIN-ASSOCIATED PROTEIN"/>
    <property type="match status" value="1"/>
</dbReference>
<reference evidence="3 4" key="2">
    <citation type="journal article" date="2010" name="Nucleic Acids Res.">
        <title>BeetleBase in 2010: revisions to provide comprehensive genomic information for Tribolium castaneum.</title>
        <authorList>
            <person name="Kim H.S."/>
            <person name="Murphy T."/>
            <person name="Xia J."/>
            <person name="Caragea D."/>
            <person name="Park Y."/>
            <person name="Beeman R.W."/>
            <person name="Lorenzen M.D."/>
            <person name="Butcher S."/>
            <person name="Manak J.R."/>
            <person name="Brown S.J."/>
        </authorList>
    </citation>
    <scope>GENOME REANNOTATION</scope>
    <source>
        <strain evidence="3 4">Georgia GA2</strain>
    </source>
</reference>
<organism evidence="3 4">
    <name type="scientific">Tribolium castaneum</name>
    <name type="common">Red flour beetle</name>
    <dbReference type="NCBI Taxonomy" id="7070"/>
    <lineage>
        <taxon>Eukaryota</taxon>
        <taxon>Metazoa</taxon>
        <taxon>Ecdysozoa</taxon>
        <taxon>Arthropoda</taxon>
        <taxon>Hexapoda</taxon>
        <taxon>Insecta</taxon>
        <taxon>Pterygota</taxon>
        <taxon>Neoptera</taxon>
        <taxon>Endopterygota</taxon>
        <taxon>Coleoptera</taxon>
        <taxon>Polyphaga</taxon>
        <taxon>Cucujiformia</taxon>
        <taxon>Tenebrionidae</taxon>
        <taxon>Tenebrionidae incertae sedis</taxon>
        <taxon>Tribolium</taxon>
    </lineage>
</organism>
<evidence type="ECO:0000259" key="2">
    <source>
        <dbReference type="PROSITE" id="PS51469"/>
    </source>
</evidence>
<protein>
    <submittedName>
        <fullName evidence="3">Factor VIII intron 22 protein-like Protein</fullName>
    </submittedName>
</protein>
<keyword evidence="4" id="KW-1185">Reference proteome</keyword>
<accession>A0A139WE85</accession>
<dbReference type="STRING" id="7070.A0A139WE85"/>
<dbReference type="PROSITE" id="PS51469">
    <property type="entry name" value="SUN"/>
    <property type="match status" value="1"/>
</dbReference>
<dbReference type="PANTHER" id="PTHR16797">
    <property type="entry name" value="FACTOR VIII-ASSOCIATED GENE 1"/>
    <property type="match status" value="1"/>
</dbReference>
<evidence type="ECO:0000313" key="4">
    <source>
        <dbReference type="Proteomes" id="UP000007266"/>
    </source>
</evidence>
<sequence>MSLEPTGDILDQYHTISSKLKKRFLRKPNVTEACESFSSLGKQCEASELPAYAGMCWISSARCEGSLGNTPGEASCLTRAARQFLSAETKDHELGCPSPCQENLEAAVGCFAYAASRYPEDCPIPVGLNLELVDFLKKVDRECDVEKHLQNTVELSKDNLDTKIFCLELLASHYIESRDYTGALNTFNDIASIVETLPLNGARAETMLKCEVSRVLLLLILRPAPQKLSPNLAKLLEKYTWGDQSDKALKACGMSQRMFILLQSLVAACQSLDTSNLDHLESELWKMVGKEERELLRILLFVMDFQTRETHSSRLWYYFWQFLYLILIAGILHYVQMVFWSRDLRYSPQTYLDVVDMPQIHCKKLLYEVSHLHKEIIEMKEQLEELRSWKVNYDENSKTNLKKALDNFYSDTIGIFDYASESAGGSVISTPETTPLPSPFGLRFFGTIDWVGQSDPGVLLQPNTLPGRCYAFYGNKGRIRVKLGRPIMVTHVSLEHIRIGESTTRAPKNFEIWGFGERGEENLGQFVYDLDDSIIQTFGVIAKNRTFRAVELRILSNHGNAESTCVYRFRVHSLD</sequence>
<dbReference type="EMBL" id="KQ971357">
    <property type="protein sequence ID" value="KYB26177.1"/>
    <property type="molecule type" value="Genomic_DNA"/>
</dbReference>
<dbReference type="InterPro" id="IPR039494">
    <property type="entry name" value="F8A"/>
</dbReference>
<dbReference type="Pfam" id="PF07738">
    <property type="entry name" value="Sad1_UNC"/>
    <property type="match status" value="1"/>
</dbReference>
<proteinExistence type="predicted"/>
<dbReference type="AlphaFoldDB" id="A0A139WE85"/>
<dbReference type="InParanoid" id="A0A139WE85"/>
<dbReference type="InterPro" id="IPR012919">
    <property type="entry name" value="SUN_dom"/>
</dbReference>
<evidence type="ECO:0000313" key="3">
    <source>
        <dbReference type="EMBL" id="KYB26177.1"/>
    </source>
</evidence>
<feature type="transmembrane region" description="Helical" evidence="1">
    <location>
        <begin position="315"/>
        <end position="335"/>
    </location>
</feature>
<keyword evidence="1" id="KW-0472">Membrane</keyword>
<keyword evidence="1" id="KW-1133">Transmembrane helix</keyword>
<gene>
    <name evidence="3" type="primary">AUGUSTUS-3.0.2_34009</name>
    <name evidence="3" type="ORF">TcasGA2_TC034009</name>
</gene>
<dbReference type="GO" id="GO:0099518">
    <property type="term" value="P:vesicle cytoskeletal trafficking"/>
    <property type="evidence" value="ECO:0000318"/>
    <property type="project" value="GO_Central"/>
</dbReference>